<feature type="domain" description="4Fe-4S ferredoxin-type" evidence="4">
    <location>
        <begin position="166"/>
        <end position="195"/>
    </location>
</feature>
<dbReference type="Proteomes" id="UP000779049">
    <property type="component" value="Unassembled WGS sequence"/>
</dbReference>
<evidence type="ECO:0000313" key="5">
    <source>
        <dbReference type="EMBL" id="MBY0757704.1"/>
    </source>
</evidence>
<accession>A0ABS7L3U5</accession>
<reference evidence="5 6" key="1">
    <citation type="journal article" date="2020" name="New Microbes New Infect">
        <title>Sellimonas caecigallum sp. nov., description and genome sequence of a new member of the Sellimonas genus isolated from the cecum of feral chicken.</title>
        <authorList>
            <person name="Wongkuna S."/>
            <person name="Ghimire S."/>
            <person name="Antony L."/>
            <person name="Chankhamhaengdecha S."/>
            <person name="Janvilisri T."/>
            <person name="Scaria J."/>
        </authorList>
    </citation>
    <scope>NUCLEOTIDE SEQUENCE [LARGE SCALE GENOMIC DNA]</scope>
    <source>
        <strain evidence="5 6">SW451</strain>
    </source>
</reference>
<keyword evidence="2" id="KW-0408">Iron</keyword>
<gene>
    <name evidence="5" type="ORF">FLB61_01065</name>
</gene>
<dbReference type="SUPFAM" id="SSF50475">
    <property type="entry name" value="FMN-binding split barrel"/>
    <property type="match status" value="1"/>
</dbReference>
<sequence>MMTIKEIYEKFDKIGCTTFSTIHDGRAESRIAHFFAWDEDGIYFRTMIVKPFYKQVKEAGNITVCGMYPNSQVMHDENNLPSFVPGYSVRLTGDVRELSMKEVEEKAAHNRDFNVAVYDIKKYPATRIFLIYRAKGECYDFDYGKEHRDHKLERERFSYGGMEVEPAGLTITDKCIGCGKCQTVCSFDAIVSGTPYRIRGNRCDECGNCYVNCPAGAIVSKGL</sequence>
<keyword evidence="6" id="KW-1185">Reference proteome</keyword>
<dbReference type="EMBL" id="VIRV01000001">
    <property type="protein sequence ID" value="MBY0757704.1"/>
    <property type="molecule type" value="Genomic_DNA"/>
</dbReference>
<dbReference type="Gene3D" id="2.30.110.10">
    <property type="entry name" value="Electron Transport, Fmn-binding Protein, Chain A"/>
    <property type="match status" value="1"/>
</dbReference>
<dbReference type="RefSeq" id="WP_221919176.1">
    <property type="nucleotide sequence ID" value="NZ_CP173660.1"/>
</dbReference>
<keyword evidence="1" id="KW-0479">Metal-binding</keyword>
<feature type="domain" description="4Fe-4S ferredoxin-type" evidence="4">
    <location>
        <begin position="196"/>
        <end position="223"/>
    </location>
</feature>
<proteinExistence type="predicted"/>
<name>A0ABS7L3U5_9FIRM</name>
<dbReference type="Pfam" id="PF13187">
    <property type="entry name" value="Fer4_9"/>
    <property type="match status" value="1"/>
</dbReference>
<evidence type="ECO:0000256" key="3">
    <source>
        <dbReference type="ARBA" id="ARBA00023014"/>
    </source>
</evidence>
<dbReference type="InterPro" id="IPR012349">
    <property type="entry name" value="Split_barrel_FMN-bd"/>
</dbReference>
<dbReference type="SUPFAM" id="SSF54862">
    <property type="entry name" value="4Fe-4S ferredoxins"/>
    <property type="match status" value="1"/>
</dbReference>
<evidence type="ECO:0000256" key="1">
    <source>
        <dbReference type="ARBA" id="ARBA00022723"/>
    </source>
</evidence>
<evidence type="ECO:0000313" key="6">
    <source>
        <dbReference type="Proteomes" id="UP000779049"/>
    </source>
</evidence>
<evidence type="ECO:0000259" key="4">
    <source>
        <dbReference type="PROSITE" id="PS51379"/>
    </source>
</evidence>
<organism evidence="5 6">
    <name type="scientific">Sellimonas caecigallum</name>
    <dbReference type="NCBI Taxonomy" id="2592333"/>
    <lineage>
        <taxon>Bacteria</taxon>
        <taxon>Bacillati</taxon>
        <taxon>Bacillota</taxon>
        <taxon>Clostridia</taxon>
        <taxon>Lachnospirales</taxon>
        <taxon>Lachnospiraceae</taxon>
        <taxon>Sellimonas</taxon>
    </lineage>
</organism>
<dbReference type="PROSITE" id="PS51379">
    <property type="entry name" value="4FE4S_FER_2"/>
    <property type="match status" value="2"/>
</dbReference>
<dbReference type="PROSITE" id="PS00198">
    <property type="entry name" value="4FE4S_FER_1"/>
    <property type="match status" value="1"/>
</dbReference>
<evidence type="ECO:0000256" key="2">
    <source>
        <dbReference type="ARBA" id="ARBA00023004"/>
    </source>
</evidence>
<keyword evidence="3" id="KW-0411">Iron-sulfur</keyword>
<dbReference type="Gene3D" id="3.30.70.20">
    <property type="match status" value="1"/>
</dbReference>
<dbReference type="InterPro" id="IPR017896">
    <property type="entry name" value="4Fe4S_Fe-S-bd"/>
</dbReference>
<dbReference type="InterPro" id="IPR017900">
    <property type="entry name" value="4Fe4S_Fe_S_CS"/>
</dbReference>
<comment type="caution">
    <text evidence="5">The sequence shown here is derived from an EMBL/GenBank/DDBJ whole genome shotgun (WGS) entry which is preliminary data.</text>
</comment>
<protein>
    <submittedName>
        <fullName evidence="5">Pyridoxine-5-phosphate oxidase</fullName>
    </submittedName>
</protein>